<organism evidence="2 3">
    <name type="scientific">Flavisolibacter tropicus</name>
    <dbReference type="NCBI Taxonomy" id="1492898"/>
    <lineage>
        <taxon>Bacteria</taxon>
        <taxon>Pseudomonadati</taxon>
        <taxon>Bacteroidota</taxon>
        <taxon>Chitinophagia</taxon>
        <taxon>Chitinophagales</taxon>
        <taxon>Chitinophagaceae</taxon>
        <taxon>Flavisolibacter</taxon>
    </lineage>
</organism>
<dbReference type="EMBL" id="CP011390">
    <property type="protein sequence ID" value="ANE51138.1"/>
    <property type="molecule type" value="Genomic_DNA"/>
</dbReference>
<feature type="transmembrane region" description="Helical" evidence="1">
    <location>
        <begin position="41"/>
        <end position="64"/>
    </location>
</feature>
<accession>A0A172TVZ2</accession>
<reference evidence="3" key="1">
    <citation type="submission" date="2015-01" db="EMBL/GenBank/DDBJ databases">
        <title>Flavisolibacter sp./LCS9/ whole genome sequencing.</title>
        <authorList>
            <person name="Kim M.K."/>
            <person name="Srinivasan S."/>
            <person name="Lee J.-J."/>
        </authorList>
    </citation>
    <scope>NUCLEOTIDE SEQUENCE [LARGE SCALE GENOMIC DNA]</scope>
    <source>
        <strain evidence="3">LCS9</strain>
    </source>
</reference>
<dbReference type="STRING" id="1492898.SY85_12125"/>
<dbReference type="KEGG" id="fla:SY85_12125"/>
<dbReference type="OrthoDB" id="9782403at2"/>
<feature type="transmembrane region" description="Helical" evidence="1">
    <location>
        <begin position="143"/>
        <end position="167"/>
    </location>
</feature>
<protein>
    <recommendedName>
        <fullName evidence="4">Urease accessory protein UreH-like transmembrane domain-containing protein</fullName>
    </recommendedName>
</protein>
<dbReference type="AlphaFoldDB" id="A0A172TVZ2"/>
<keyword evidence="3" id="KW-1185">Reference proteome</keyword>
<proteinExistence type="predicted"/>
<feature type="transmembrane region" description="Helical" evidence="1">
    <location>
        <begin position="117"/>
        <end position="137"/>
    </location>
</feature>
<evidence type="ECO:0000313" key="3">
    <source>
        <dbReference type="Proteomes" id="UP000077177"/>
    </source>
</evidence>
<dbReference type="Proteomes" id="UP000077177">
    <property type="component" value="Chromosome"/>
</dbReference>
<name>A0A172TVZ2_9BACT</name>
<dbReference type="PATRIC" id="fig|1492898.3.peg.2615"/>
<feature type="transmembrane region" description="Helical" evidence="1">
    <location>
        <begin position="76"/>
        <end position="96"/>
    </location>
</feature>
<dbReference type="RefSeq" id="WP_066404830.1">
    <property type="nucleotide sequence ID" value="NZ_CP011390.1"/>
</dbReference>
<sequence>MYSVIAGTVLLAIVHALIPNHWLPLVAVAKAEQWKSRDVNLVTLLAALAHVLGTVALGIVLGFIGKELVQQYGNAIYVGSSVLLIVFGLVYYTVNLPHHHHSEQSDVVAYKRSKRKWVLIFIVMMFLSPCLEVESLFLSAGAYGMGMVTLLSIIYAIVSISGILLLVNLGYKGTRLLSAHFIEHNEKRISGIVLIIVGIISFFLH</sequence>
<dbReference type="PANTHER" id="PTHR36394:SF1">
    <property type="entry name" value="OS01G0277700 PROTEIN"/>
    <property type="match status" value="1"/>
</dbReference>
<evidence type="ECO:0008006" key="4">
    <source>
        <dbReference type="Google" id="ProtNLM"/>
    </source>
</evidence>
<feature type="transmembrane region" description="Helical" evidence="1">
    <location>
        <begin position="188"/>
        <end position="204"/>
    </location>
</feature>
<reference evidence="2 3" key="2">
    <citation type="journal article" date="2016" name="Int. J. Syst. Evol. Microbiol.">
        <title>Flavisolibacter tropicus sp. nov., isolated from tropical soil.</title>
        <authorList>
            <person name="Lee J.J."/>
            <person name="Kang M.S."/>
            <person name="Kim G.S."/>
            <person name="Lee C.S."/>
            <person name="Lim S."/>
            <person name="Lee J."/>
            <person name="Roh S.H."/>
            <person name="Kang H."/>
            <person name="Ha J.M."/>
            <person name="Bae S."/>
            <person name="Jung H.Y."/>
            <person name="Kim M.K."/>
        </authorList>
    </citation>
    <scope>NUCLEOTIDE SEQUENCE [LARGE SCALE GENOMIC DNA]</scope>
    <source>
        <strain evidence="2 3">LCS9</strain>
    </source>
</reference>
<evidence type="ECO:0000313" key="2">
    <source>
        <dbReference type="EMBL" id="ANE51138.1"/>
    </source>
</evidence>
<keyword evidence="1" id="KW-0472">Membrane</keyword>
<keyword evidence="1" id="KW-0812">Transmembrane</keyword>
<evidence type="ECO:0000256" key="1">
    <source>
        <dbReference type="SAM" id="Phobius"/>
    </source>
</evidence>
<dbReference type="PANTHER" id="PTHR36394">
    <property type="entry name" value="OS01G0277700 PROTEIN"/>
    <property type="match status" value="1"/>
</dbReference>
<gene>
    <name evidence="2" type="ORF">SY85_12125</name>
</gene>
<feature type="transmembrane region" description="Helical" evidence="1">
    <location>
        <begin position="6"/>
        <end position="29"/>
    </location>
</feature>
<keyword evidence="1" id="KW-1133">Transmembrane helix</keyword>